<dbReference type="EMBL" id="OU963863">
    <property type="protein sequence ID" value="CAH0765548.1"/>
    <property type="molecule type" value="Genomic_DNA"/>
</dbReference>
<dbReference type="AlphaFoldDB" id="A0A9P0G1B6"/>
<protein>
    <recommendedName>
        <fullName evidence="10">Peptidase S1 domain-containing protein</fullName>
    </recommendedName>
</protein>
<dbReference type="InterPro" id="IPR009003">
    <property type="entry name" value="Peptidase_S1_PA"/>
</dbReference>
<keyword evidence="6" id="KW-1015">Disulfide bond</keyword>
<evidence type="ECO:0000256" key="6">
    <source>
        <dbReference type="ARBA" id="ARBA00023157"/>
    </source>
</evidence>
<comment type="subcellular location">
    <subcellularLocation>
        <location evidence="1">Secreted</location>
        <location evidence="1">Extracellular space</location>
    </subcellularLocation>
</comment>
<dbReference type="InterPro" id="IPR018114">
    <property type="entry name" value="TRYPSIN_HIS"/>
</dbReference>
<evidence type="ECO:0000256" key="9">
    <source>
        <dbReference type="RuleBase" id="RU363034"/>
    </source>
</evidence>
<dbReference type="FunFam" id="2.40.10.10:FF:000036">
    <property type="entry name" value="Trypsin beta"/>
    <property type="match status" value="1"/>
</dbReference>
<evidence type="ECO:0000256" key="2">
    <source>
        <dbReference type="ARBA" id="ARBA00022670"/>
    </source>
</evidence>
<dbReference type="Pfam" id="PF00089">
    <property type="entry name" value="Trypsin"/>
    <property type="match status" value="1"/>
</dbReference>
<keyword evidence="7" id="KW-0325">Glycoprotein</keyword>
<dbReference type="PROSITE" id="PS00134">
    <property type="entry name" value="TRYPSIN_HIS"/>
    <property type="match status" value="1"/>
</dbReference>
<dbReference type="InterPro" id="IPR001314">
    <property type="entry name" value="Peptidase_S1A"/>
</dbReference>
<dbReference type="GO" id="GO:0006508">
    <property type="term" value="P:proteolysis"/>
    <property type="evidence" value="ECO:0007669"/>
    <property type="project" value="UniProtKB-KW"/>
</dbReference>
<comment type="similarity">
    <text evidence="8">Belongs to the peptidase S1 family. CLIP subfamily.</text>
</comment>
<evidence type="ECO:0000313" key="12">
    <source>
        <dbReference type="Proteomes" id="UP001152759"/>
    </source>
</evidence>
<keyword evidence="3" id="KW-0732">Signal</keyword>
<evidence type="ECO:0000259" key="10">
    <source>
        <dbReference type="PROSITE" id="PS50240"/>
    </source>
</evidence>
<keyword evidence="4 9" id="KW-0378">Hydrolase</keyword>
<feature type="domain" description="Peptidase S1" evidence="10">
    <location>
        <begin position="24"/>
        <end position="273"/>
    </location>
</feature>
<dbReference type="InterPro" id="IPR033116">
    <property type="entry name" value="TRYPSIN_SER"/>
</dbReference>
<dbReference type="InterPro" id="IPR001254">
    <property type="entry name" value="Trypsin_dom"/>
</dbReference>
<sequence>MVSKSTRPVSSSKAPFQVTKSRMIVYGESAKLGTWPWIAALGYTKWFSKKIRWGCGGSLISTRHVLTAAHCASVPFPQRLYVVRLGELNLDPTVEDGASPVNFSIEKIIIHPGFTSSTLVNDIAVLRLAQEVTLSGLIKPGNLPFKPEFEDNSWDGYDAVVIGWGSYDSQVLSQSNALQQVQIPIWSIEDCGAIYAPLGPVIDDRVVCAGSKEGKGACKGDSGGPLMIRYGAKSEYFLIGVASQGYGSCTHSGYPVIFTRVSAYLHWIAEVAK</sequence>
<evidence type="ECO:0000256" key="8">
    <source>
        <dbReference type="ARBA" id="ARBA00024195"/>
    </source>
</evidence>
<evidence type="ECO:0000313" key="11">
    <source>
        <dbReference type="EMBL" id="CAH0765548.1"/>
    </source>
</evidence>
<evidence type="ECO:0000256" key="5">
    <source>
        <dbReference type="ARBA" id="ARBA00022825"/>
    </source>
</evidence>
<name>A0A9P0G1B6_BEMTA</name>
<dbReference type="Gene3D" id="2.40.10.10">
    <property type="entry name" value="Trypsin-like serine proteases"/>
    <property type="match status" value="2"/>
</dbReference>
<organism evidence="11 12">
    <name type="scientific">Bemisia tabaci</name>
    <name type="common">Sweetpotato whitefly</name>
    <name type="synonym">Aleurodes tabaci</name>
    <dbReference type="NCBI Taxonomy" id="7038"/>
    <lineage>
        <taxon>Eukaryota</taxon>
        <taxon>Metazoa</taxon>
        <taxon>Ecdysozoa</taxon>
        <taxon>Arthropoda</taxon>
        <taxon>Hexapoda</taxon>
        <taxon>Insecta</taxon>
        <taxon>Pterygota</taxon>
        <taxon>Neoptera</taxon>
        <taxon>Paraneoptera</taxon>
        <taxon>Hemiptera</taxon>
        <taxon>Sternorrhyncha</taxon>
        <taxon>Aleyrodoidea</taxon>
        <taxon>Aleyrodidae</taxon>
        <taxon>Aleyrodinae</taxon>
        <taxon>Bemisia</taxon>
    </lineage>
</organism>
<dbReference type="SMART" id="SM00020">
    <property type="entry name" value="Tryp_SPc"/>
    <property type="match status" value="1"/>
</dbReference>
<proteinExistence type="inferred from homology"/>
<dbReference type="Proteomes" id="UP001152759">
    <property type="component" value="Chromosome 2"/>
</dbReference>
<keyword evidence="12" id="KW-1185">Reference proteome</keyword>
<keyword evidence="5 9" id="KW-0720">Serine protease</keyword>
<dbReference type="GO" id="GO:0004252">
    <property type="term" value="F:serine-type endopeptidase activity"/>
    <property type="evidence" value="ECO:0007669"/>
    <property type="project" value="InterPro"/>
</dbReference>
<reference evidence="11" key="1">
    <citation type="submission" date="2021-12" db="EMBL/GenBank/DDBJ databases">
        <authorList>
            <person name="King R."/>
        </authorList>
    </citation>
    <scope>NUCLEOTIDE SEQUENCE</scope>
</reference>
<dbReference type="CDD" id="cd00190">
    <property type="entry name" value="Tryp_SPc"/>
    <property type="match status" value="1"/>
</dbReference>
<dbReference type="InterPro" id="IPR043504">
    <property type="entry name" value="Peptidase_S1_PA_chymotrypsin"/>
</dbReference>
<gene>
    <name evidence="11" type="ORF">BEMITA_LOCUS3751</name>
</gene>
<dbReference type="PROSITE" id="PS00135">
    <property type="entry name" value="TRYPSIN_SER"/>
    <property type="match status" value="1"/>
</dbReference>
<dbReference type="PROSITE" id="PS50240">
    <property type="entry name" value="TRYPSIN_DOM"/>
    <property type="match status" value="1"/>
</dbReference>
<evidence type="ECO:0000256" key="7">
    <source>
        <dbReference type="ARBA" id="ARBA00023180"/>
    </source>
</evidence>
<dbReference type="PRINTS" id="PR00722">
    <property type="entry name" value="CHYMOTRYPSIN"/>
</dbReference>
<dbReference type="InterPro" id="IPR051487">
    <property type="entry name" value="Ser/Thr_Proteases_Immune/Dev"/>
</dbReference>
<evidence type="ECO:0000256" key="3">
    <source>
        <dbReference type="ARBA" id="ARBA00022729"/>
    </source>
</evidence>
<evidence type="ECO:0000256" key="1">
    <source>
        <dbReference type="ARBA" id="ARBA00004239"/>
    </source>
</evidence>
<dbReference type="FunFam" id="2.40.10.10:FF:000028">
    <property type="entry name" value="Serine protease easter"/>
    <property type="match status" value="1"/>
</dbReference>
<dbReference type="SUPFAM" id="SSF50494">
    <property type="entry name" value="Trypsin-like serine proteases"/>
    <property type="match status" value="1"/>
</dbReference>
<dbReference type="GO" id="GO:0005576">
    <property type="term" value="C:extracellular region"/>
    <property type="evidence" value="ECO:0007669"/>
    <property type="project" value="UniProtKB-SubCell"/>
</dbReference>
<keyword evidence="2 9" id="KW-0645">Protease</keyword>
<accession>A0A9P0G1B6</accession>
<dbReference type="PANTHER" id="PTHR24256">
    <property type="entry name" value="TRYPTASE-RELATED"/>
    <property type="match status" value="1"/>
</dbReference>
<evidence type="ECO:0000256" key="4">
    <source>
        <dbReference type="ARBA" id="ARBA00022801"/>
    </source>
</evidence>